<dbReference type="SUPFAM" id="SSF53098">
    <property type="entry name" value="Ribonuclease H-like"/>
    <property type="match status" value="1"/>
</dbReference>
<feature type="domain" description="Integrase catalytic" evidence="1">
    <location>
        <begin position="1"/>
        <end position="122"/>
    </location>
</feature>
<dbReference type="AlphaFoldDB" id="A0A939FZT0"/>
<dbReference type="Proteomes" id="UP000664122">
    <property type="component" value="Unassembled WGS sequence"/>
</dbReference>
<dbReference type="EMBL" id="JAFMPP010000024">
    <property type="protein sequence ID" value="MBO0664512.1"/>
    <property type="molecule type" value="Genomic_DNA"/>
</dbReference>
<evidence type="ECO:0000259" key="1">
    <source>
        <dbReference type="PROSITE" id="PS50994"/>
    </source>
</evidence>
<dbReference type="GO" id="GO:0003676">
    <property type="term" value="F:nucleic acid binding"/>
    <property type="evidence" value="ECO:0007669"/>
    <property type="project" value="InterPro"/>
</dbReference>
<dbReference type="PROSITE" id="PS50994">
    <property type="entry name" value="INTEGRASE"/>
    <property type="match status" value="1"/>
</dbReference>
<keyword evidence="3" id="KW-1185">Reference proteome</keyword>
<proteinExistence type="predicted"/>
<dbReference type="InterPro" id="IPR001584">
    <property type="entry name" value="Integrase_cat-core"/>
</dbReference>
<dbReference type="GO" id="GO:0015074">
    <property type="term" value="P:DNA integration"/>
    <property type="evidence" value="ECO:0007669"/>
    <property type="project" value="InterPro"/>
</dbReference>
<accession>A0A939FZT0</accession>
<reference evidence="2" key="1">
    <citation type="submission" date="2021-03" db="EMBL/GenBank/DDBJ databases">
        <title>Whole genome sequence of Jiella sp. CQZ9-1.</title>
        <authorList>
            <person name="Tuo L."/>
        </authorList>
    </citation>
    <scope>NUCLEOTIDE SEQUENCE</scope>
    <source>
        <strain evidence="2">CQZ9-1</strain>
    </source>
</reference>
<dbReference type="InterPro" id="IPR036397">
    <property type="entry name" value="RNaseH_sf"/>
</dbReference>
<dbReference type="Pfam" id="PF13683">
    <property type="entry name" value="rve_3"/>
    <property type="match status" value="1"/>
</dbReference>
<sequence>MSLLFPSKELSTVPAQVHKSLGVKIRRVMTDNGACYKSKALRKTCRDLGLKHVRTKPDTPKTNGKAERFIQAALREWAYGNSYQTSQERANALPFWNHLYNWHRPHGGINDQTPISRLGFNRDNLLRHHS</sequence>
<name>A0A939FZT0_9HYPH</name>
<dbReference type="InterPro" id="IPR012337">
    <property type="entry name" value="RNaseH-like_sf"/>
</dbReference>
<evidence type="ECO:0000313" key="3">
    <source>
        <dbReference type="Proteomes" id="UP000664122"/>
    </source>
</evidence>
<gene>
    <name evidence="2" type="ORF">J1C48_18225</name>
</gene>
<evidence type="ECO:0000313" key="2">
    <source>
        <dbReference type="EMBL" id="MBO0664512.1"/>
    </source>
</evidence>
<organism evidence="2 3">
    <name type="scientific">Jiella flava</name>
    <dbReference type="NCBI Taxonomy" id="2816857"/>
    <lineage>
        <taxon>Bacteria</taxon>
        <taxon>Pseudomonadati</taxon>
        <taxon>Pseudomonadota</taxon>
        <taxon>Alphaproteobacteria</taxon>
        <taxon>Hyphomicrobiales</taxon>
        <taxon>Aurantimonadaceae</taxon>
        <taxon>Jiella</taxon>
    </lineage>
</organism>
<dbReference type="Gene3D" id="3.30.420.10">
    <property type="entry name" value="Ribonuclease H-like superfamily/Ribonuclease H"/>
    <property type="match status" value="1"/>
</dbReference>
<comment type="caution">
    <text evidence="2">The sequence shown here is derived from an EMBL/GenBank/DDBJ whole genome shotgun (WGS) entry which is preliminary data.</text>
</comment>
<protein>
    <submittedName>
        <fullName evidence="2">Transposase</fullName>
    </submittedName>
</protein>